<evidence type="ECO:0000256" key="7">
    <source>
        <dbReference type="SAM" id="SignalP"/>
    </source>
</evidence>
<protein>
    <submittedName>
        <fullName evidence="8">Complement resistance protein TraT</fullName>
    </submittedName>
</protein>
<accession>A0A9D2KQ09</accession>
<comment type="subcellular location">
    <subcellularLocation>
        <location evidence="1">Cell outer membrane</location>
        <topology evidence="1">Lipid-anchor</topology>
    </subcellularLocation>
</comment>
<reference evidence="8" key="2">
    <citation type="submission" date="2021-04" db="EMBL/GenBank/DDBJ databases">
        <authorList>
            <person name="Gilroy R."/>
        </authorList>
    </citation>
    <scope>NUCLEOTIDE SEQUENCE</scope>
    <source>
        <strain evidence="8">5032</strain>
    </source>
</reference>
<gene>
    <name evidence="8" type="ORF">H9784_02825</name>
</gene>
<keyword evidence="4" id="KW-0564">Palmitate</keyword>
<dbReference type="Pfam" id="PF05818">
    <property type="entry name" value="TraT"/>
    <property type="match status" value="1"/>
</dbReference>
<feature type="compositionally biased region" description="Low complexity" evidence="6">
    <location>
        <begin position="206"/>
        <end position="218"/>
    </location>
</feature>
<organism evidence="8 9">
    <name type="scientific">Candidatus Desulfovibrio intestinavium</name>
    <dbReference type="NCBI Taxonomy" id="2838534"/>
    <lineage>
        <taxon>Bacteria</taxon>
        <taxon>Pseudomonadati</taxon>
        <taxon>Thermodesulfobacteriota</taxon>
        <taxon>Desulfovibrionia</taxon>
        <taxon>Desulfovibrionales</taxon>
        <taxon>Desulfovibrionaceae</taxon>
        <taxon>Desulfovibrio</taxon>
    </lineage>
</organism>
<evidence type="ECO:0000256" key="2">
    <source>
        <dbReference type="ARBA" id="ARBA00022729"/>
    </source>
</evidence>
<comment type="caution">
    <text evidence="8">The sequence shown here is derived from an EMBL/GenBank/DDBJ whole genome shotgun (WGS) entry which is preliminary data.</text>
</comment>
<proteinExistence type="predicted"/>
<evidence type="ECO:0000313" key="8">
    <source>
        <dbReference type="EMBL" id="HJA78493.1"/>
    </source>
</evidence>
<keyword evidence="5" id="KW-0449">Lipoprotein</keyword>
<dbReference type="EMBL" id="DWZD01000019">
    <property type="protein sequence ID" value="HJA78493.1"/>
    <property type="molecule type" value="Genomic_DNA"/>
</dbReference>
<dbReference type="InterPro" id="IPR008874">
    <property type="entry name" value="TraT_complement-R"/>
</dbReference>
<keyword evidence="2 7" id="KW-0732">Signal</keyword>
<feature type="region of interest" description="Disordered" evidence="6">
    <location>
        <begin position="205"/>
        <end position="224"/>
    </location>
</feature>
<evidence type="ECO:0000256" key="1">
    <source>
        <dbReference type="ARBA" id="ARBA00004459"/>
    </source>
</evidence>
<reference evidence="8" key="1">
    <citation type="journal article" date="2021" name="PeerJ">
        <title>Extensive microbial diversity within the chicken gut microbiome revealed by metagenomics and culture.</title>
        <authorList>
            <person name="Gilroy R."/>
            <person name="Ravi A."/>
            <person name="Getino M."/>
            <person name="Pursley I."/>
            <person name="Horton D.L."/>
            <person name="Alikhan N.F."/>
            <person name="Baker D."/>
            <person name="Gharbi K."/>
            <person name="Hall N."/>
            <person name="Watson M."/>
            <person name="Adriaenssens E.M."/>
            <person name="Foster-Nyarko E."/>
            <person name="Jarju S."/>
            <person name="Secka A."/>
            <person name="Antonio M."/>
            <person name="Oren A."/>
            <person name="Chaudhuri R.R."/>
            <person name="La Ragione R."/>
            <person name="Hildebrand F."/>
            <person name="Pallen M.J."/>
        </authorList>
    </citation>
    <scope>NUCLEOTIDE SEQUENCE</scope>
    <source>
        <strain evidence="8">5032</strain>
    </source>
</reference>
<feature type="chain" id="PRO_5039667301" evidence="7">
    <location>
        <begin position="21"/>
        <end position="224"/>
    </location>
</feature>
<sequence>MKQFRNALVLLLLACLLPLAGGCVKPSSQQAGDLDVYRHGKLDEAGTDITDVAYVNVRDSTALVGNLHGEIASRLRSHGIELTGNPSQAGYILQISVLACDPSSTEALRQSVDAGYGAPVHLSGEGHTSLVADALLVLRRVPRAGKKQALQSISNRQAVANSQMRLGLQARKTLDADRGLPADVGRRLAAEICVPVLHHAAETADPHAAAAAPAGAKTKGADGK</sequence>
<evidence type="ECO:0000256" key="3">
    <source>
        <dbReference type="ARBA" id="ARBA00023136"/>
    </source>
</evidence>
<dbReference type="PROSITE" id="PS51257">
    <property type="entry name" value="PROKAR_LIPOPROTEIN"/>
    <property type="match status" value="1"/>
</dbReference>
<keyword evidence="3" id="KW-0472">Membrane</keyword>
<evidence type="ECO:0000256" key="6">
    <source>
        <dbReference type="SAM" id="MobiDB-lite"/>
    </source>
</evidence>
<evidence type="ECO:0000313" key="9">
    <source>
        <dbReference type="Proteomes" id="UP000823821"/>
    </source>
</evidence>
<feature type="signal peptide" evidence="7">
    <location>
        <begin position="1"/>
        <end position="20"/>
    </location>
</feature>
<dbReference type="GO" id="GO:0009279">
    <property type="term" value="C:cell outer membrane"/>
    <property type="evidence" value="ECO:0007669"/>
    <property type="project" value="UniProtKB-SubCell"/>
</dbReference>
<evidence type="ECO:0000256" key="5">
    <source>
        <dbReference type="ARBA" id="ARBA00023288"/>
    </source>
</evidence>
<dbReference type="Proteomes" id="UP000823821">
    <property type="component" value="Unassembled WGS sequence"/>
</dbReference>
<evidence type="ECO:0000256" key="4">
    <source>
        <dbReference type="ARBA" id="ARBA00023139"/>
    </source>
</evidence>
<name>A0A9D2KQ09_9BACT</name>
<dbReference type="AlphaFoldDB" id="A0A9D2KQ09"/>